<dbReference type="InterPro" id="IPR001054">
    <property type="entry name" value="A/G_cyclase"/>
</dbReference>
<comment type="caution">
    <text evidence="2">The sequence shown here is derived from an EMBL/GenBank/DDBJ whole genome shotgun (WGS) entry which is preliminary data.</text>
</comment>
<dbReference type="InterPro" id="IPR029787">
    <property type="entry name" value="Nucleotide_cyclase"/>
</dbReference>
<dbReference type="Gene3D" id="3.30.70.1230">
    <property type="entry name" value="Nucleotide cyclase"/>
    <property type="match status" value="1"/>
</dbReference>
<dbReference type="Pfam" id="PF00211">
    <property type="entry name" value="Guanylate_cyc"/>
    <property type="match status" value="1"/>
</dbReference>
<dbReference type="PANTHER" id="PTHR43081">
    <property type="entry name" value="ADENYLATE CYCLASE, TERMINAL-DIFFERENTIATION SPECIFIC-RELATED"/>
    <property type="match status" value="1"/>
</dbReference>
<reference evidence="2 3" key="1">
    <citation type="journal article" date="2016" name="Nat. Commun.">
        <title>Thousands of microbial genomes shed light on interconnected biogeochemical processes in an aquifer system.</title>
        <authorList>
            <person name="Anantharaman K."/>
            <person name="Brown C.T."/>
            <person name="Hug L.A."/>
            <person name="Sharon I."/>
            <person name="Castelle C.J."/>
            <person name="Probst A.J."/>
            <person name="Thomas B.C."/>
            <person name="Singh A."/>
            <person name="Wilkins M.J."/>
            <person name="Karaoz U."/>
            <person name="Brodie E.L."/>
            <person name="Williams K.H."/>
            <person name="Hubbard S.S."/>
            <person name="Banfield J.F."/>
        </authorList>
    </citation>
    <scope>NUCLEOTIDE SEQUENCE [LARGE SCALE GENOMIC DNA]</scope>
</reference>
<dbReference type="GO" id="GO:0009190">
    <property type="term" value="P:cyclic nucleotide biosynthetic process"/>
    <property type="evidence" value="ECO:0007669"/>
    <property type="project" value="InterPro"/>
</dbReference>
<dbReference type="STRING" id="1817813.A2008_13345"/>
<dbReference type="InterPro" id="IPR050697">
    <property type="entry name" value="Adenylyl/Guanylyl_Cyclase_3/4"/>
</dbReference>
<evidence type="ECO:0000313" key="2">
    <source>
        <dbReference type="EMBL" id="OGM06287.1"/>
    </source>
</evidence>
<dbReference type="PROSITE" id="PS50125">
    <property type="entry name" value="GUANYLATE_CYCLASE_2"/>
    <property type="match status" value="1"/>
</dbReference>
<proteinExistence type="predicted"/>
<dbReference type="EMBL" id="MGFH01000070">
    <property type="protein sequence ID" value="OGM06287.1"/>
    <property type="molecule type" value="Genomic_DNA"/>
</dbReference>
<organism evidence="2 3">
    <name type="scientific">Candidatus Wallbacteria bacterium GWC2_49_35</name>
    <dbReference type="NCBI Taxonomy" id="1817813"/>
    <lineage>
        <taxon>Bacteria</taxon>
        <taxon>Candidatus Walliibacteriota</taxon>
    </lineage>
</organism>
<accession>A0A1F7WUI4</accession>
<gene>
    <name evidence="2" type="ORF">A2008_13345</name>
</gene>
<sequence length="208" mass="23121">MNLSKSSLNTSASGERLNKFMRARLKPGADKERIDERIWDLFGEEWAVMFTDLSGFSRGVEKFGIIHFLQTIYESERLLLPLIEEFDGILLKADGDSLLVIFRNVNKAVRCAVEMQKTAEKYNEKQTDEEKILLCVGLGFGGMLKIGDSDVFGAEVNAASKLGEDIARAREILVTQAVCDGCSDREGLEFEKIAKPPAGAKAAYKLVY</sequence>
<dbReference type="GO" id="GO:0004016">
    <property type="term" value="F:adenylate cyclase activity"/>
    <property type="evidence" value="ECO:0007669"/>
    <property type="project" value="UniProtKB-ARBA"/>
</dbReference>
<dbReference type="GO" id="GO:0035556">
    <property type="term" value="P:intracellular signal transduction"/>
    <property type="evidence" value="ECO:0007669"/>
    <property type="project" value="InterPro"/>
</dbReference>
<dbReference type="SUPFAM" id="SSF55073">
    <property type="entry name" value="Nucleotide cyclase"/>
    <property type="match status" value="1"/>
</dbReference>
<protein>
    <submittedName>
        <fullName evidence="2">Adenylate cyclase</fullName>
    </submittedName>
</protein>
<dbReference type="Proteomes" id="UP000178735">
    <property type="component" value="Unassembled WGS sequence"/>
</dbReference>
<feature type="domain" description="Guanylate cyclase" evidence="1">
    <location>
        <begin position="47"/>
        <end position="163"/>
    </location>
</feature>
<dbReference type="AlphaFoldDB" id="A0A1F7WUI4"/>
<name>A0A1F7WUI4_9BACT</name>
<dbReference type="PANTHER" id="PTHR43081:SF1">
    <property type="entry name" value="ADENYLATE CYCLASE, TERMINAL-DIFFERENTIATION SPECIFIC"/>
    <property type="match status" value="1"/>
</dbReference>
<evidence type="ECO:0000313" key="3">
    <source>
        <dbReference type="Proteomes" id="UP000178735"/>
    </source>
</evidence>
<evidence type="ECO:0000259" key="1">
    <source>
        <dbReference type="PROSITE" id="PS50125"/>
    </source>
</evidence>
<dbReference type="CDD" id="cd07302">
    <property type="entry name" value="CHD"/>
    <property type="match status" value="1"/>
</dbReference>